<dbReference type="Proteomes" id="UP001152797">
    <property type="component" value="Unassembled WGS sequence"/>
</dbReference>
<keyword evidence="3" id="KW-0347">Helicase</keyword>
<dbReference type="OrthoDB" id="10480106at2759"/>
<keyword evidence="3" id="KW-0547">Nucleotide-binding</keyword>
<protein>
    <submittedName>
        <fullName evidence="3">Helicase C-terminal domain-containing protein</fullName>
    </submittedName>
</protein>
<evidence type="ECO:0000313" key="4">
    <source>
        <dbReference type="Proteomes" id="UP001152797"/>
    </source>
</evidence>
<evidence type="ECO:0000313" key="2">
    <source>
        <dbReference type="EMBL" id="CAL1168507.1"/>
    </source>
</evidence>
<dbReference type="EMBL" id="CAMXCT020006515">
    <property type="protein sequence ID" value="CAL1168507.1"/>
    <property type="molecule type" value="Genomic_DNA"/>
</dbReference>
<dbReference type="AlphaFoldDB" id="A0A9P1GLC5"/>
<gene>
    <name evidence="1" type="ORF">C1SCF055_LOCUS39980</name>
</gene>
<keyword evidence="3" id="KW-0378">Hydrolase</keyword>
<evidence type="ECO:0000313" key="1">
    <source>
        <dbReference type="EMBL" id="CAI4015132.1"/>
    </source>
</evidence>
<evidence type="ECO:0000313" key="3">
    <source>
        <dbReference type="EMBL" id="CAL4802444.1"/>
    </source>
</evidence>
<accession>A0A9P1GLC5</accession>
<dbReference type="EMBL" id="CAMXCT030006515">
    <property type="protein sequence ID" value="CAL4802444.1"/>
    <property type="molecule type" value="Genomic_DNA"/>
</dbReference>
<comment type="caution">
    <text evidence="1">The sequence shown here is derived from an EMBL/GenBank/DDBJ whole genome shotgun (WGS) entry which is preliminary data.</text>
</comment>
<dbReference type="EMBL" id="CAMXCT010006515">
    <property type="protein sequence ID" value="CAI4015132.1"/>
    <property type="molecule type" value="Genomic_DNA"/>
</dbReference>
<name>A0A9P1GLC5_9DINO</name>
<proteinExistence type="predicted"/>
<keyword evidence="3" id="KW-0067">ATP-binding</keyword>
<organism evidence="1">
    <name type="scientific">Cladocopium goreaui</name>
    <dbReference type="NCBI Taxonomy" id="2562237"/>
    <lineage>
        <taxon>Eukaryota</taxon>
        <taxon>Sar</taxon>
        <taxon>Alveolata</taxon>
        <taxon>Dinophyceae</taxon>
        <taxon>Suessiales</taxon>
        <taxon>Symbiodiniaceae</taxon>
        <taxon>Cladocopium</taxon>
    </lineage>
</organism>
<reference evidence="2" key="2">
    <citation type="submission" date="2024-04" db="EMBL/GenBank/DDBJ databases">
        <authorList>
            <person name="Chen Y."/>
            <person name="Shah S."/>
            <person name="Dougan E. K."/>
            <person name="Thang M."/>
            <person name="Chan C."/>
        </authorList>
    </citation>
    <scope>NUCLEOTIDE SEQUENCE [LARGE SCALE GENOMIC DNA]</scope>
</reference>
<dbReference type="GO" id="GO:0004386">
    <property type="term" value="F:helicase activity"/>
    <property type="evidence" value="ECO:0007669"/>
    <property type="project" value="UniProtKB-KW"/>
</dbReference>
<keyword evidence="4" id="KW-1185">Reference proteome</keyword>
<sequence length="327" mass="36710">MNQKISDRLMESCPGTLLHAVPNGSYDPGTEVIVSFPGVHTFAWNLLHRSKLVKGISATCTFISDETHPGYGKHDKYEGGCHCDHIYGKRDEFGCSWYTIWMEKTRQAAQNSCKLIVVTTRDGSLPGKGQNAEIRFLEREGLRYSLMNIEDFASKLIEVLLGHEETRKILEVNPEKSHRISFYGSSDEAFSEGRVAIVSFPGVHGYGWNKLTEVSRAQEVSLATSCVFLPDEKNPDYGIHDQDEPGPCHCYHLYGEAKAWGCRWYTIWMKQTCKASLAGCKLVVVTKDDGSLGHSQEGEVRFLKSKAFPHERVSTAEFALMLLECQC</sequence>
<reference evidence="1" key="1">
    <citation type="submission" date="2022-10" db="EMBL/GenBank/DDBJ databases">
        <authorList>
            <person name="Chen Y."/>
            <person name="Dougan E. K."/>
            <person name="Chan C."/>
            <person name="Rhodes N."/>
            <person name="Thang M."/>
        </authorList>
    </citation>
    <scope>NUCLEOTIDE SEQUENCE</scope>
</reference>